<dbReference type="SMART" id="SM00097">
    <property type="entry name" value="WNT1"/>
    <property type="match status" value="1"/>
</dbReference>
<proteinExistence type="inferred from homology"/>
<dbReference type="Pfam" id="PF00110">
    <property type="entry name" value="wnt"/>
    <property type="match status" value="1"/>
</dbReference>
<keyword evidence="3 9" id="KW-0217">Developmental protein</keyword>
<gene>
    <name evidence="10" type="primary">LOC115914928</name>
</gene>
<keyword evidence="4" id="KW-0964">Secreted</keyword>
<keyword evidence="11" id="KW-1185">Reference proteome</keyword>
<protein>
    <recommendedName>
        <fullName evidence="9">Protein Wnt</fullName>
    </recommendedName>
</protein>
<dbReference type="RefSeq" id="XP_030823664.1">
    <property type="nucleotide sequence ID" value="XM_030967804.1"/>
</dbReference>
<dbReference type="GO" id="GO:0045165">
    <property type="term" value="P:cell fate commitment"/>
    <property type="evidence" value="ECO:0007669"/>
    <property type="project" value="TreeGrafter"/>
</dbReference>
<evidence type="ECO:0000256" key="3">
    <source>
        <dbReference type="ARBA" id="ARBA00022473"/>
    </source>
</evidence>
<comment type="similarity">
    <text evidence="2 9">Belongs to the Wnt family.</text>
</comment>
<dbReference type="Proteomes" id="UP000694382">
    <property type="component" value="Chromosome 4A"/>
</dbReference>
<evidence type="ECO:0000256" key="2">
    <source>
        <dbReference type="ARBA" id="ARBA00005683"/>
    </source>
</evidence>
<dbReference type="PRINTS" id="PR01349">
    <property type="entry name" value="WNTPROTEIN"/>
</dbReference>
<dbReference type="InterPro" id="IPR005817">
    <property type="entry name" value="Wnt"/>
</dbReference>
<dbReference type="Gene3D" id="3.30.2460.20">
    <property type="match status" value="1"/>
</dbReference>
<evidence type="ECO:0000256" key="6">
    <source>
        <dbReference type="ARBA" id="ARBA00022687"/>
    </source>
</evidence>
<reference evidence="10" key="1">
    <citation type="submission" date="2020-02" db="EMBL/GenBank/DDBJ databases">
        <authorList>
            <person name="Enbody D E."/>
            <person name="Pettersson E M."/>
        </authorList>
    </citation>
    <scope>NUCLEOTIDE SEQUENCE [LARGE SCALE GENOMIC DNA]</scope>
</reference>
<evidence type="ECO:0000256" key="5">
    <source>
        <dbReference type="ARBA" id="ARBA00022530"/>
    </source>
</evidence>
<keyword evidence="5" id="KW-0272">Extracellular matrix</keyword>
<reference evidence="10" key="3">
    <citation type="submission" date="2025-09" db="UniProtKB">
        <authorList>
            <consortium name="Ensembl"/>
        </authorList>
    </citation>
    <scope>IDENTIFICATION</scope>
</reference>
<dbReference type="GO" id="GO:0005125">
    <property type="term" value="F:cytokine activity"/>
    <property type="evidence" value="ECO:0007669"/>
    <property type="project" value="TreeGrafter"/>
</dbReference>
<dbReference type="GO" id="GO:0005615">
    <property type="term" value="C:extracellular space"/>
    <property type="evidence" value="ECO:0007669"/>
    <property type="project" value="TreeGrafter"/>
</dbReference>
<dbReference type="AlphaFoldDB" id="A0A8C3Q9G7"/>
<sequence length="345" mass="36976">MGRPAAAATALLCQLGLSAAIQWLGLAGSGVAWNESQHCRLLVPEQLQLCRRHLEAMPSIVRAARRTQQLCQQSFADMRWNCSSIQRAPSFGPDLLTGTREAAFVHALAAAAVAQSIARSCASGELPRCSCGPAPAEPPAPGSRWGGCGDNLSHGLQLGAAFTDGSARAGTAAAPGLRAVNRHNGAVGRAVLSDSLDTRCKCHGISGSCSVKTCWKGLPDLGEIASDLKSRYLAALKVTHRLVGPRKQLIPKEGDARPVTEMDLVYLISSPDYCTPNPQLGSLGTQDRPCNRSSVGSDSCDLLCCGRGYNTYTEEVQERCHCRYRWCCSVVCRRCRRSLERHVCK</sequence>
<comment type="function">
    <text evidence="9">Ligand for members of the frizzled family of seven transmembrane receptors.</text>
</comment>
<dbReference type="GO" id="GO:0005109">
    <property type="term" value="F:frizzled binding"/>
    <property type="evidence" value="ECO:0007669"/>
    <property type="project" value="TreeGrafter"/>
</dbReference>
<dbReference type="FunFam" id="3.30.2460.20:FF:000001">
    <property type="entry name" value="Wnt homolog"/>
    <property type="match status" value="1"/>
</dbReference>
<dbReference type="PANTHER" id="PTHR12027">
    <property type="entry name" value="WNT RELATED"/>
    <property type="match status" value="1"/>
</dbReference>
<keyword evidence="8" id="KW-0449">Lipoprotein</keyword>
<dbReference type="InterPro" id="IPR043158">
    <property type="entry name" value="Wnt_C"/>
</dbReference>
<evidence type="ECO:0000256" key="8">
    <source>
        <dbReference type="ARBA" id="ARBA00023288"/>
    </source>
</evidence>
<dbReference type="CDD" id="cd19343">
    <property type="entry name" value="Wnt_Wnt11"/>
    <property type="match status" value="1"/>
</dbReference>
<dbReference type="PROSITE" id="PS00246">
    <property type="entry name" value="WNT1"/>
    <property type="match status" value="1"/>
</dbReference>
<evidence type="ECO:0000256" key="9">
    <source>
        <dbReference type="RuleBase" id="RU003500"/>
    </source>
</evidence>
<organism evidence="10 11">
    <name type="scientific">Geospiza parvula</name>
    <name type="common">Small tree-finch</name>
    <name type="synonym">Camarhynchus parvulus</name>
    <dbReference type="NCBI Taxonomy" id="87175"/>
    <lineage>
        <taxon>Eukaryota</taxon>
        <taxon>Metazoa</taxon>
        <taxon>Chordata</taxon>
        <taxon>Craniata</taxon>
        <taxon>Vertebrata</taxon>
        <taxon>Euteleostomi</taxon>
        <taxon>Archelosauria</taxon>
        <taxon>Archosauria</taxon>
        <taxon>Dinosauria</taxon>
        <taxon>Saurischia</taxon>
        <taxon>Theropoda</taxon>
        <taxon>Coelurosauria</taxon>
        <taxon>Aves</taxon>
        <taxon>Neognathae</taxon>
        <taxon>Neoaves</taxon>
        <taxon>Telluraves</taxon>
        <taxon>Australaves</taxon>
        <taxon>Passeriformes</taxon>
        <taxon>Thraupidae</taxon>
        <taxon>Camarhynchus</taxon>
    </lineage>
</organism>
<comment type="subcellular location">
    <subcellularLocation>
        <location evidence="1 9">Secreted</location>
        <location evidence="1 9">Extracellular space</location>
        <location evidence="1 9">Extracellular matrix</location>
    </subcellularLocation>
</comment>
<dbReference type="InterPro" id="IPR018161">
    <property type="entry name" value="Wnt_CS"/>
</dbReference>
<evidence type="ECO:0000256" key="4">
    <source>
        <dbReference type="ARBA" id="ARBA00022525"/>
    </source>
</evidence>
<evidence type="ECO:0000256" key="7">
    <source>
        <dbReference type="ARBA" id="ARBA00023157"/>
    </source>
</evidence>
<keyword evidence="6 9" id="KW-0879">Wnt signaling pathway</keyword>
<dbReference type="GO" id="GO:0030182">
    <property type="term" value="P:neuron differentiation"/>
    <property type="evidence" value="ECO:0007669"/>
    <property type="project" value="TreeGrafter"/>
</dbReference>
<dbReference type="GeneID" id="115914928"/>
<accession>A0A8C3Q9G7</accession>
<name>A0A8C3Q9G7_GEOPR</name>
<reference evidence="10" key="2">
    <citation type="submission" date="2025-08" db="UniProtKB">
        <authorList>
            <consortium name="Ensembl"/>
        </authorList>
    </citation>
    <scope>IDENTIFICATION</scope>
</reference>
<keyword evidence="7" id="KW-1015">Disulfide bond</keyword>
<evidence type="ECO:0000256" key="1">
    <source>
        <dbReference type="ARBA" id="ARBA00004498"/>
    </source>
</evidence>
<evidence type="ECO:0000313" key="11">
    <source>
        <dbReference type="Proteomes" id="UP000694382"/>
    </source>
</evidence>
<dbReference type="PANTHER" id="PTHR12027:SF34">
    <property type="entry name" value="PROTEIN WNT"/>
    <property type="match status" value="1"/>
</dbReference>
<dbReference type="Ensembl" id="ENSCPVT00000013873.2">
    <property type="protein sequence ID" value="ENSCPVP00000013288.1"/>
    <property type="gene ID" value="ENSCPVG00000009704.2"/>
</dbReference>
<dbReference type="GO" id="GO:0060070">
    <property type="term" value="P:canonical Wnt signaling pathway"/>
    <property type="evidence" value="ECO:0007669"/>
    <property type="project" value="TreeGrafter"/>
</dbReference>
<evidence type="ECO:0000313" key="10">
    <source>
        <dbReference type="Ensembl" id="ENSCPVP00000013288.1"/>
    </source>
</evidence>